<evidence type="ECO:0000256" key="1">
    <source>
        <dbReference type="ARBA" id="ARBA00001946"/>
    </source>
</evidence>
<dbReference type="SUPFAM" id="SSF82114">
    <property type="entry name" value="Riboflavin kinase-like"/>
    <property type="match status" value="1"/>
</dbReference>
<evidence type="ECO:0000256" key="7">
    <source>
        <dbReference type="ARBA" id="ARBA00022643"/>
    </source>
</evidence>
<name>A0A7C4D8R5_STAMA</name>
<sequence>MSNHYFLQKRFRLCGVIFSGLGVGHKYVEMYRDVFRKYLGLEPYPGTLNLDFGFNTKRILPLDKALIIPPPSNDLCNLYVFKALLNNKIDVFVLKPWRTHYSWNILEVISEFNLREKLGLKTGDYVELIFMV</sequence>
<evidence type="ECO:0000256" key="16">
    <source>
        <dbReference type="ARBA" id="ARBA00047857"/>
    </source>
</evidence>
<accession>A0A7C4D8R5</accession>
<protein>
    <recommendedName>
        <fullName evidence="5">Riboflavin kinase</fullName>
        <ecNumber evidence="4">2.7.1.161</ecNumber>
    </recommendedName>
    <alternativeName>
        <fullName evidence="14">CTP-dependent riboflavin kinase</fullName>
    </alternativeName>
    <alternativeName>
        <fullName evidence="15">CTP:riboflavin 5'-phosphotransferase</fullName>
    </alternativeName>
    <alternativeName>
        <fullName evidence="13">Flavokinase</fullName>
    </alternativeName>
</protein>
<comment type="similarity">
    <text evidence="3">Belongs to the archaeal riboflavin kinase family.</text>
</comment>
<evidence type="ECO:0000256" key="3">
    <source>
        <dbReference type="ARBA" id="ARBA00006428"/>
    </source>
</evidence>
<dbReference type="GO" id="GO:0009231">
    <property type="term" value="P:riboflavin biosynthetic process"/>
    <property type="evidence" value="ECO:0007669"/>
    <property type="project" value="InterPro"/>
</dbReference>
<dbReference type="PANTHER" id="PTHR40706:SF1">
    <property type="entry name" value="RIBOFLAVIN KINASE"/>
    <property type="match status" value="1"/>
</dbReference>
<comment type="caution">
    <text evidence="18">The sequence shown here is derived from an EMBL/GenBank/DDBJ whole genome shotgun (WGS) entry which is preliminary data.</text>
</comment>
<proteinExistence type="inferred from homology"/>
<organism evidence="18">
    <name type="scientific">Staphylothermus marinus</name>
    <dbReference type="NCBI Taxonomy" id="2280"/>
    <lineage>
        <taxon>Archaea</taxon>
        <taxon>Thermoproteota</taxon>
        <taxon>Thermoprotei</taxon>
        <taxon>Desulfurococcales</taxon>
        <taxon>Desulfurococcaceae</taxon>
        <taxon>Staphylothermus</taxon>
    </lineage>
</organism>
<dbReference type="AlphaFoldDB" id="A0A7C4D8R5"/>
<evidence type="ECO:0000256" key="4">
    <source>
        <dbReference type="ARBA" id="ARBA00011987"/>
    </source>
</evidence>
<evidence type="ECO:0000256" key="10">
    <source>
        <dbReference type="ARBA" id="ARBA00022741"/>
    </source>
</evidence>
<dbReference type="GO" id="GO:0000166">
    <property type="term" value="F:nucleotide binding"/>
    <property type="evidence" value="ECO:0007669"/>
    <property type="project" value="UniProtKB-KW"/>
</dbReference>
<dbReference type="InterPro" id="IPR023465">
    <property type="entry name" value="Riboflavin_kinase_dom_sf"/>
</dbReference>
<evidence type="ECO:0000256" key="13">
    <source>
        <dbReference type="ARBA" id="ARBA00029789"/>
    </source>
</evidence>
<comment type="catalytic activity">
    <reaction evidence="16">
        <text>riboflavin + CTP = CDP + FMN + H(+)</text>
        <dbReference type="Rhea" id="RHEA:25021"/>
        <dbReference type="ChEBI" id="CHEBI:15378"/>
        <dbReference type="ChEBI" id="CHEBI:37563"/>
        <dbReference type="ChEBI" id="CHEBI:57986"/>
        <dbReference type="ChEBI" id="CHEBI:58069"/>
        <dbReference type="ChEBI" id="CHEBI:58210"/>
        <dbReference type="EC" id="2.7.1.161"/>
    </reaction>
</comment>
<evidence type="ECO:0000256" key="2">
    <source>
        <dbReference type="ARBA" id="ARBA00005219"/>
    </source>
</evidence>
<evidence type="ECO:0000256" key="6">
    <source>
        <dbReference type="ARBA" id="ARBA00022630"/>
    </source>
</evidence>
<keyword evidence="11" id="KW-0418">Kinase</keyword>
<keyword evidence="12" id="KW-0460">Magnesium</keyword>
<evidence type="ECO:0000256" key="8">
    <source>
        <dbReference type="ARBA" id="ARBA00022679"/>
    </source>
</evidence>
<dbReference type="Gene3D" id="2.40.30.30">
    <property type="entry name" value="Riboflavin kinase-like"/>
    <property type="match status" value="1"/>
</dbReference>
<evidence type="ECO:0000256" key="9">
    <source>
        <dbReference type="ARBA" id="ARBA00022723"/>
    </source>
</evidence>
<keyword evidence="10" id="KW-0547">Nucleotide-binding</keyword>
<dbReference type="Pfam" id="PF01982">
    <property type="entry name" value="CTP-dep_RFKase"/>
    <property type="match status" value="1"/>
</dbReference>
<dbReference type="EMBL" id="DTBJ01000029">
    <property type="protein sequence ID" value="HGM58736.1"/>
    <property type="molecule type" value="Genomic_DNA"/>
</dbReference>
<evidence type="ECO:0000256" key="12">
    <source>
        <dbReference type="ARBA" id="ARBA00022842"/>
    </source>
</evidence>
<feature type="domain" description="Riboflavin kinase" evidence="17">
    <location>
        <begin position="17"/>
        <end position="128"/>
    </location>
</feature>
<evidence type="ECO:0000256" key="14">
    <source>
        <dbReference type="ARBA" id="ARBA00030544"/>
    </source>
</evidence>
<evidence type="ECO:0000313" key="18">
    <source>
        <dbReference type="EMBL" id="HGM58736.1"/>
    </source>
</evidence>
<evidence type="ECO:0000259" key="17">
    <source>
        <dbReference type="Pfam" id="PF01982"/>
    </source>
</evidence>
<dbReference type="InterPro" id="IPR023602">
    <property type="entry name" value="Riboflavin_kinase_CTP-dep"/>
</dbReference>
<comment type="pathway">
    <text evidence="2">Cofactor biosynthesis; FMN biosynthesis; FMN from riboflavin (CTP route): step 1/1.</text>
</comment>
<evidence type="ECO:0000256" key="11">
    <source>
        <dbReference type="ARBA" id="ARBA00022777"/>
    </source>
</evidence>
<evidence type="ECO:0000256" key="15">
    <source>
        <dbReference type="ARBA" id="ARBA00033116"/>
    </source>
</evidence>
<dbReference type="EC" id="2.7.1.161" evidence="4"/>
<keyword evidence="7" id="KW-0288">FMN</keyword>
<dbReference type="PANTHER" id="PTHR40706">
    <property type="entry name" value="RIBOFLAVIN KINASE"/>
    <property type="match status" value="1"/>
</dbReference>
<dbReference type="GO" id="GO:0009398">
    <property type="term" value="P:FMN biosynthetic process"/>
    <property type="evidence" value="ECO:0007669"/>
    <property type="project" value="UniProtKB-UniPathway"/>
</dbReference>
<dbReference type="UniPathway" id="UPA00276">
    <property type="reaction ID" value="UER00929"/>
</dbReference>
<comment type="cofactor">
    <cofactor evidence="1">
        <name>Mg(2+)</name>
        <dbReference type="ChEBI" id="CHEBI:18420"/>
    </cofactor>
</comment>
<keyword evidence="9" id="KW-0479">Metal-binding</keyword>
<keyword evidence="6" id="KW-0285">Flavoprotein</keyword>
<evidence type="ECO:0000256" key="5">
    <source>
        <dbReference type="ARBA" id="ARBA00017394"/>
    </source>
</evidence>
<dbReference type="GO" id="GO:0008531">
    <property type="term" value="F:riboflavin kinase activity"/>
    <property type="evidence" value="ECO:0007669"/>
    <property type="project" value="InterPro"/>
</dbReference>
<reference evidence="18" key="1">
    <citation type="journal article" date="2020" name="mSystems">
        <title>Genome- and Community-Level Interaction Insights into Carbon Utilization and Element Cycling Functions of Hydrothermarchaeota in Hydrothermal Sediment.</title>
        <authorList>
            <person name="Zhou Z."/>
            <person name="Liu Y."/>
            <person name="Xu W."/>
            <person name="Pan J."/>
            <person name="Luo Z.H."/>
            <person name="Li M."/>
        </authorList>
    </citation>
    <scope>NUCLEOTIDE SEQUENCE [LARGE SCALE GENOMIC DNA]</scope>
    <source>
        <strain evidence="18">SpSt-642</strain>
    </source>
</reference>
<dbReference type="InterPro" id="IPR039063">
    <property type="entry name" value="RibK_CTP-dep"/>
</dbReference>
<dbReference type="GO" id="GO:0046872">
    <property type="term" value="F:metal ion binding"/>
    <property type="evidence" value="ECO:0007669"/>
    <property type="project" value="UniProtKB-KW"/>
</dbReference>
<gene>
    <name evidence="18" type="ORF">ENU14_04020</name>
</gene>
<keyword evidence="8" id="KW-0808">Transferase</keyword>